<dbReference type="OrthoDB" id="2385012at2759"/>
<organism evidence="2 3">
    <name type="scientific">Funneliformis geosporum</name>
    <dbReference type="NCBI Taxonomy" id="1117311"/>
    <lineage>
        <taxon>Eukaryota</taxon>
        <taxon>Fungi</taxon>
        <taxon>Fungi incertae sedis</taxon>
        <taxon>Mucoromycota</taxon>
        <taxon>Glomeromycotina</taxon>
        <taxon>Glomeromycetes</taxon>
        <taxon>Glomerales</taxon>
        <taxon>Glomeraceae</taxon>
        <taxon>Funneliformis</taxon>
    </lineage>
</organism>
<dbReference type="SUPFAM" id="SSF53098">
    <property type="entry name" value="Ribonuclease H-like"/>
    <property type="match status" value="1"/>
</dbReference>
<accession>A0A9W4T853</accession>
<dbReference type="Gene3D" id="3.30.342.10">
    <property type="entry name" value="DNA Polymerase, chain B, domain 1"/>
    <property type="match status" value="1"/>
</dbReference>
<proteinExistence type="predicted"/>
<dbReference type="EMBL" id="CAMKVN010016665">
    <property type="protein sequence ID" value="CAI2197605.1"/>
    <property type="molecule type" value="Genomic_DNA"/>
</dbReference>
<dbReference type="InterPro" id="IPR006133">
    <property type="entry name" value="DNA-dir_DNA_pol_B_exonuc"/>
</dbReference>
<dbReference type="GO" id="GO:0003676">
    <property type="term" value="F:nucleic acid binding"/>
    <property type="evidence" value="ECO:0007669"/>
    <property type="project" value="InterPro"/>
</dbReference>
<evidence type="ECO:0000259" key="1">
    <source>
        <dbReference type="Pfam" id="PF03104"/>
    </source>
</evidence>
<name>A0A9W4T853_9GLOM</name>
<evidence type="ECO:0000313" key="2">
    <source>
        <dbReference type="EMBL" id="CAI2197605.1"/>
    </source>
</evidence>
<dbReference type="Gene3D" id="3.30.420.10">
    <property type="entry name" value="Ribonuclease H-like superfamily/Ribonuclease H"/>
    <property type="match status" value="1"/>
</dbReference>
<sequence>AGNNKELTSNLNDALSSCEKIPFMAIENKGSTERINRTYRYVLRLYSRLINSQKALVTLTGIQVFFNIHVPDGESPDECEVRVRDIIFSAKVETQKIEYVKAFPFRGYHTEKKSYLRIYTSGTDKRKTAIQLGEFAEVLDLNHNVFMICMTLHWKDDPKPLKQICLIDVEENLLKAFAPCWRAFAPDIQVRFNDSDYDWSFIMKRAYHLNVLEWIWKRIMGKFEIKEEILKWKYKGKIGAKSEIVFKKKGKKRILMKRRPYGGQ</sequence>
<dbReference type="Proteomes" id="UP001153678">
    <property type="component" value="Unassembled WGS sequence"/>
</dbReference>
<dbReference type="Pfam" id="PF03104">
    <property type="entry name" value="DNA_pol_B_exo1"/>
    <property type="match status" value="1"/>
</dbReference>
<gene>
    <name evidence="2" type="ORF">FWILDA_LOCUS18160</name>
</gene>
<comment type="caution">
    <text evidence="2">The sequence shown here is derived from an EMBL/GenBank/DDBJ whole genome shotgun (WGS) entry which is preliminary data.</text>
</comment>
<feature type="domain" description="DNA-directed DNA polymerase family B exonuclease" evidence="1">
    <location>
        <begin position="156"/>
        <end position="214"/>
    </location>
</feature>
<feature type="non-terminal residue" evidence="2">
    <location>
        <position position="1"/>
    </location>
</feature>
<dbReference type="AlphaFoldDB" id="A0A9W4T853"/>
<keyword evidence="3" id="KW-1185">Reference proteome</keyword>
<dbReference type="InterPro" id="IPR036397">
    <property type="entry name" value="RNaseH_sf"/>
</dbReference>
<evidence type="ECO:0000313" key="3">
    <source>
        <dbReference type="Proteomes" id="UP001153678"/>
    </source>
</evidence>
<dbReference type="InterPro" id="IPR012337">
    <property type="entry name" value="RNaseH-like_sf"/>
</dbReference>
<reference evidence="2" key="1">
    <citation type="submission" date="2022-08" db="EMBL/GenBank/DDBJ databases">
        <authorList>
            <person name="Kallberg Y."/>
            <person name="Tangrot J."/>
            <person name="Rosling A."/>
        </authorList>
    </citation>
    <scope>NUCLEOTIDE SEQUENCE</scope>
    <source>
        <strain evidence="2">Wild A</strain>
    </source>
</reference>
<protein>
    <submittedName>
        <fullName evidence="2">10000_t:CDS:1</fullName>
    </submittedName>
</protein>
<feature type="non-terminal residue" evidence="2">
    <location>
        <position position="264"/>
    </location>
</feature>